<dbReference type="AlphaFoldDB" id="A0A133UVH3"/>
<comment type="caution">
    <text evidence="1">The sequence shown here is derived from an EMBL/GenBank/DDBJ whole genome shotgun (WGS) entry which is preliminary data.</text>
</comment>
<dbReference type="Proteomes" id="UP000070463">
    <property type="component" value="Unassembled WGS sequence"/>
</dbReference>
<name>A0A133UVH3_9EURY</name>
<accession>A0A133UVH3</accession>
<dbReference type="EMBL" id="LHXR01000006">
    <property type="protein sequence ID" value="KXA98195.1"/>
    <property type="molecule type" value="Genomic_DNA"/>
</dbReference>
<protein>
    <submittedName>
        <fullName evidence="1">Uncharacterized protein</fullName>
    </submittedName>
</protein>
<organism evidence="1 2">
    <name type="scientific">candidate division MSBL1 archaeon SCGC-AAA259I09</name>
    <dbReference type="NCBI Taxonomy" id="1698267"/>
    <lineage>
        <taxon>Archaea</taxon>
        <taxon>Methanobacteriati</taxon>
        <taxon>Methanobacteriota</taxon>
        <taxon>candidate division MSBL1</taxon>
    </lineage>
</organism>
<keyword evidence="2" id="KW-1185">Reference proteome</keyword>
<evidence type="ECO:0000313" key="2">
    <source>
        <dbReference type="Proteomes" id="UP000070463"/>
    </source>
</evidence>
<sequence length="60" mass="6685">MASVLRKRVYIGTCGGDLPSEVGLPEETPRTASERDITYCDSVYPSSRYTSPFLFLKLIP</sequence>
<reference evidence="1 2" key="1">
    <citation type="journal article" date="2016" name="Sci. Rep.">
        <title>Metabolic traits of an uncultured archaeal lineage -MSBL1- from brine pools of the Red Sea.</title>
        <authorList>
            <person name="Mwirichia R."/>
            <person name="Alam I."/>
            <person name="Rashid M."/>
            <person name="Vinu M."/>
            <person name="Ba-Alawi W."/>
            <person name="Anthony Kamau A."/>
            <person name="Kamanda Ngugi D."/>
            <person name="Goker M."/>
            <person name="Klenk H.P."/>
            <person name="Bajic V."/>
            <person name="Stingl U."/>
        </authorList>
    </citation>
    <scope>NUCLEOTIDE SEQUENCE [LARGE SCALE GENOMIC DNA]</scope>
    <source>
        <strain evidence="1">SCGC-AAA259I09</strain>
    </source>
</reference>
<evidence type="ECO:0000313" key="1">
    <source>
        <dbReference type="EMBL" id="KXA98195.1"/>
    </source>
</evidence>
<gene>
    <name evidence="1" type="ORF">AKJ37_00990</name>
</gene>
<proteinExistence type="predicted"/>